<dbReference type="Proteomes" id="UP000486351">
    <property type="component" value="Unassembled WGS sequence"/>
</dbReference>
<gene>
    <name evidence="2" type="ORF">PF008_g25206</name>
</gene>
<sequence length="156" mass="17242">MRHSSPRHNEAVASHSEFCHLQPTTTYTTVNNPNYRNASHDAHDVSLTQPRGRGDAAGFAPRQARRQQHVARAGPAAATHVAVPLRQGGGRGGLPQGHRARGGLNATVKRQGRLLYVVQVFLKNPEDIEGRYRRQPEPVHSSTSRHVDDHSERCDL</sequence>
<evidence type="ECO:0000313" key="2">
    <source>
        <dbReference type="EMBL" id="KAE9291911.1"/>
    </source>
</evidence>
<accession>A0A6G0QLF4</accession>
<comment type="caution">
    <text evidence="2">The sequence shown here is derived from an EMBL/GenBank/DDBJ whole genome shotgun (WGS) entry which is preliminary data.</text>
</comment>
<proteinExistence type="predicted"/>
<protein>
    <submittedName>
        <fullName evidence="2">Uncharacterized protein</fullName>
    </submittedName>
</protein>
<reference evidence="2 3" key="1">
    <citation type="submission" date="2018-09" db="EMBL/GenBank/DDBJ databases">
        <title>Genomic investigation of the strawberry pathogen Phytophthora fragariae indicates pathogenicity is determined by transcriptional variation in three key races.</title>
        <authorList>
            <person name="Adams T.M."/>
            <person name="Armitage A.D."/>
            <person name="Sobczyk M.K."/>
            <person name="Bates H.J."/>
            <person name="Dunwell J.M."/>
            <person name="Nellist C.F."/>
            <person name="Harrison R.J."/>
        </authorList>
    </citation>
    <scope>NUCLEOTIDE SEQUENCE [LARGE SCALE GENOMIC DNA]</scope>
    <source>
        <strain evidence="2 3">NOV-77</strain>
    </source>
</reference>
<feature type="region of interest" description="Disordered" evidence="1">
    <location>
        <begin position="45"/>
        <end position="65"/>
    </location>
</feature>
<organism evidence="2 3">
    <name type="scientific">Phytophthora fragariae</name>
    <dbReference type="NCBI Taxonomy" id="53985"/>
    <lineage>
        <taxon>Eukaryota</taxon>
        <taxon>Sar</taxon>
        <taxon>Stramenopiles</taxon>
        <taxon>Oomycota</taxon>
        <taxon>Peronosporomycetes</taxon>
        <taxon>Peronosporales</taxon>
        <taxon>Peronosporaceae</taxon>
        <taxon>Phytophthora</taxon>
    </lineage>
</organism>
<name>A0A6G0QLF4_9STRA</name>
<evidence type="ECO:0000313" key="3">
    <source>
        <dbReference type="Proteomes" id="UP000486351"/>
    </source>
</evidence>
<feature type="region of interest" description="Disordered" evidence="1">
    <location>
        <begin position="132"/>
        <end position="156"/>
    </location>
</feature>
<feature type="compositionally biased region" description="Basic and acidic residues" evidence="1">
    <location>
        <begin position="145"/>
        <end position="156"/>
    </location>
</feature>
<dbReference type="EMBL" id="QXFY01002825">
    <property type="protein sequence ID" value="KAE9291911.1"/>
    <property type="molecule type" value="Genomic_DNA"/>
</dbReference>
<dbReference type="AlphaFoldDB" id="A0A6G0QLF4"/>
<evidence type="ECO:0000256" key="1">
    <source>
        <dbReference type="SAM" id="MobiDB-lite"/>
    </source>
</evidence>